<dbReference type="GO" id="GO:0005637">
    <property type="term" value="C:nuclear inner membrane"/>
    <property type="evidence" value="ECO:0007669"/>
    <property type="project" value="UniProtKB-SubCell"/>
</dbReference>
<dbReference type="InterPro" id="IPR018617">
    <property type="entry name" value="Ima1_N"/>
</dbReference>
<comment type="caution">
    <text evidence="8">The sequence shown here is derived from an EMBL/GenBank/DDBJ whole genome shotgun (WGS) entry which is preliminary data.</text>
</comment>
<dbReference type="PANTHER" id="PTHR28538:SF1">
    <property type="entry name" value="INTEGRAL INNER NUCLEAR MEMBRANE PROTEIN IMA1"/>
    <property type="match status" value="1"/>
</dbReference>
<reference evidence="8" key="1">
    <citation type="submission" date="2022-10" db="EMBL/GenBank/DDBJ databases">
        <title>Determination and structural analysis of whole genome sequence of Sarocladium strictum F4-1.</title>
        <authorList>
            <person name="Hu L."/>
            <person name="Jiang Y."/>
        </authorList>
    </citation>
    <scope>NUCLEOTIDE SEQUENCE</scope>
    <source>
        <strain evidence="8">F4-1</strain>
    </source>
</reference>
<evidence type="ECO:0000256" key="3">
    <source>
        <dbReference type="ARBA" id="ARBA00022989"/>
    </source>
</evidence>
<feature type="compositionally biased region" description="Basic and acidic residues" evidence="6">
    <location>
        <begin position="368"/>
        <end position="378"/>
    </location>
</feature>
<evidence type="ECO:0000256" key="5">
    <source>
        <dbReference type="ARBA" id="ARBA00023242"/>
    </source>
</evidence>
<evidence type="ECO:0000313" key="8">
    <source>
        <dbReference type="EMBL" id="KAK0388202.1"/>
    </source>
</evidence>
<keyword evidence="9" id="KW-1185">Reference proteome</keyword>
<evidence type="ECO:0000256" key="1">
    <source>
        <dbReference type="ARBA" id="ARBA00004473"/>
    </source>
</evidence>
<dbReference type="AlphaFoldDB" id="A0AA39L8N7"/>
<evidence type="ECO:0000313" key="9">
    <source>
        <dbReference type="Proteomes" id="UP001175261"/>
    </source>
</evidence>
<dbReference type="GO" id="GO:0034992">
    <property type="term" value="C:microtubule organizing center attachment site"/>
    <property type="evidence" value="ECO:0007669"/>
    <property type="project" value="TreeGrafter"/>
</dbReference>
<name>A0AA39L8N7_SARSR</name>
<keyword evidence="5" id="KW-0539">Nucleus</keyword>
<evidence type="ECO:0000256" key="2">
    <source>
        <dbReference type="ARBA" id="ARBA00022692"/>
    </source>
</evidence>
<protein>
    <recommendedName>
        <fullName evidence="7">Ima1 N-terminal domain-containing protein</fullName>
    </recommendedName>
</protein>
<accession>A0AA39L8N7</accession>
<feature type="region of interest" description="Disordered" evidence="6">
    <location>
        <begin position="341"/>
        <end position="422"/>
    </location>
</feature>
<keyword evidence="3" id="KW-1133">Transmembrane helix</keyword>
<keyword evidence="2" id="KW-0812">Transmembrane</keyword>
<dbReference type="PANTHER" id="PTHR28538">
    <property type="entry name" value="INTEGRAL INNER NUCLEAR MEMBRANE PROTEIN IMA1"/>
    <property type="match status" value="1"/>
</dbReference>
<evidence type="ECO:0000256" key="4">
    <source>
        <dbReference type="ARBA" id="ARBA00023136"/>
    </source>
</evidence>
<dbReference type="GO" id="GO:0071765">
    <property type="term" value="P:nuclear inner membrane organization"/>
    <property type="evidence" value="ECO:0007669"/>
    <property type="project" value="InterPro"/>
</dbReference>
<feature type="region of interest" description="Disordered" evidence="6">
    <location>
        <begin position="43"/>
        <end position="77"/>
    </location>
</feature>
<feature type="domain" description="Ima1 N-terminal" evidence="7">
    <location>
        <begin position="10"/>
        <end position="138"/>
    </location>
</feature>
<sequence length="707" mass="78243">MVRLRRSKLLTCFYCGKRSSIPNDGTRREFLCSQCDATNYVDENGEITDPPVATEREPPAPRFVQPPPSGSPPSSRNNNIFCDTCLKNQRLFTASLAQYLPDDPSDPINEPLDRKYYKFRRDLEERYPQVCADCEGRVQGRLQAAGYTAQTDHLRRLMANSRARRPRRKLTALDLAERVGRFLWFVGLLMQLMWHLKMIATIVESSPSEEAGMVDPDVSSEGSMTRWLVEISRWLPRAELLIQGSITAAGISIWWNPRFVQVTRGFSRHLLGFRQWYCFQGLIVFFRIIFRRVSELDGGGTGRPSSSSIMPHLLMAGLMLLISVAARRSIRVDTKALFTVPHGPLSPSRTSARKTSSGNRQIQSRPSSEVHEEPEPGRKPSSTHADLRPLRGPQPPPIPFGSTTPRSPPLFQQSFGAAEPQNTIQDEPEEMDWTPTQSQHRAFSNIAPAGSPSRPFSQAPVQAESGPFWYKVPPAPVNPAHKLRNPPRVPIVRKPNTEDKEEGLLFSAPVASQQTKPDARTTAVEFQPPTFFAPTKDDERNSLADMLNKSFSLGSEEEEGATGVTASRQGPVAAGDHQVHNINLQMPVIATLLLLMWAMAVLSENSQVFPYGKEIKLCVAVAAGALALGRMGQRHDLSHGNDHDTGALAAWLSPMLEVFELASLCYVGWETWVGQTDTTGLGSGVLLFGLLKSAATVVYSKAQPSTA</sequence>
<gene>
    <name evidence="8" type="ORF">NLU13_4447</name>
</gene>
<dbReference type="InterPro" id="IPR042321">
    <property type="entry name" value="Ima1"/>
</dbReference>
<dbReference type="Proteomes" id="UP001175261">
    <property type="component" value="Unassembled WGS sequence"/>
</dbReference>
<dbReference type="GO" id="GO:0044732">
    <property type="term" value="C:mitotic spindle pole body"/>
    <property type="evidence" value="ECO:0007669"/>
    <property type="project" value="TreeGrafter"/>
</dbReference>
<dbReference type="GO" id="GO:0034506">
    <property type="term" value="C:chromosome, centromeric core domain"/>
    <property type="evidence" value="ECO:0007669"/>
    <property type="project" value="TreeGrafter"/>
</dbReference>
<dbReference type="Pfam" id="PF09779">
    <property type="entry name" value="Ima1_N"/>
    <property type="match status" value="1"/>
</dbReference>
<evidence type="ECO:0000259" key="7">
    <source>
        <dbReference type="Pfam" id="PF09779"/>
    </source>
</evidence>
<comment type="subcellular location">
    <subcellularLocation>
        <location evidence="1">Nucleus inner membrane</location>
        <topology evidence="1">Multi-pass membrane protein</topology>
    </subcellularLocation>
</comment>
<keyword evidence="4" id="KW-0472">Membrane</keyword>
<organism evidence="8 9">
    <name type="scientific">Sarocladium strictum</name>
    <name type="common">Black bundle disease fungus</name>
    <name type="synonym">Acremonium strictum</name>
    <dbReference type="NCBI Taxonomy" id="5046"/>
    <lineage>
        <taxon>Eukaryota</taxon>
        <taxon>Fungi</taxon>
        <taxon>Dikarya</taxon>
        <taxon>Ascomycota</taxon>
        <taxon>Pezizomycotina</taxon>
        <taxon>Sordariomycetes</taxon>
        <taxon>Hypocreomycetidae</taxon>
        <taxon>Hypocreales</taxon>
        <taxon>Sarocladiaceae</taxon>
        <taxon>Sarocladium</taxon>
    </lineage>
</organism>
<feature type="compositionally biased region" description="Polar residues" evidence="6">
    <location>
        <begin position="347"/>
        <end position="367"/>
    </location>
</feature>
<proteinExistence type="predicted"/>
<feature type="compositionally biased region" description="Polar residues" evidence="6">
    <location>
        <begin position="410"/>
        <end position="422"/>
    </location>
</feature>
<evidence type="ECO:0000256" key="6">
    <source>
        <dbReference type="SAM" id="MobiDB-lite"/>
    </source>
</evidence>
<dbReference type="EMBL" id="JAPDFR010000003">
    <property type="protein sequence ID" value="KAK0388202.1"/>
    <property type="molecule type" value="Genomic_DNA"/>
</dbReference>
<feature type="compositionally biased region" description="Pro residues" evidence="6">
    <location>
        <begin position="60"/>
        <end position="71"/>
    </location>
</feature>